<feature type="non-terminal residue" evidence="1">
    <location>
        <position position="1"/>
    </location>
</feature>
<organism evidence="1 2">
    <name type="scientific">Taxus chinensis</name>
    <name type="common">Chinese yew</name>
    <name type="synonym">Taxus wallichiana var. chinensis</name>
    <dbReference type="NCBI Taxonomy" id="29808"/>
    <lineage>
        <taxon>Eukaryota</taxon>
        <taxon>Viridiplantae</taxon>
        <taxon>Streptophyta</taxon>
        <taxon>Embryophyta</taxon>
        <taxon>Tracheophyta</taxon>
        <taxon>Spermatophyta</taxon>
        <taxon>Pinopsida</taxon>
        <taxon>Pinidae</taxon>
        <taxon>Conifers II</taxon>
        <taxon>Cupressales</taxon>
        <taxon>Taxaceae</taxon>
        <taxon>Taxus</taxon>
    </lineage>
</organism>
<dbReference type="Proteomes" id="UP000824469">
    <property type="component" value="Unassembled WGS sequence"/>
</dbReference>
<dbReference type="EMBL" id="JAHRHJ020002136">
    <property type="protein sequence ID" value="KAH9292866.1"/>
    <property type="molecule type" value="Genomic_DNA"/>
</dbReference>
<sequence length="99" mass="11627">PYHAPYLQNQQNHQNHRKPYLQRQFDPKAPTPSNALVPVNMDIDEWFQPCNQPHLAANFQNAFLYISLVAQPQFKTLFMPQIDTGQQEIHVQITPEQKF</sequence>
<keyword evidence="2" id="KW-1185">Reference proteome</keyword>
<feature type="non-terminal residue" evidence="1">
    <location>
        <position position="99"/>
    </location>
</feature>
<dbReference type="AlphaFoldDB" id="A0AA38C1F4"/>
<name>A0AA38C1F4_TAXCH</name>
<accession>A0AA38C1F4</accession>
<reference evidence="1 2" key="1">
    <citation type="journal article" date="2021" name="Nat. Plants">
        <title>The Taxus genome provides insights into paclitaxel biosynthesis.</title>
        <authorList>
            <person name="Xiong X."/>
            <person name="Gou J."/>
            <person name="Liao Q."/>
            <person name="Li Y."/>
            <person name="Zhou Q."/>
            <person name="Bi G."/>
            <person name="Li C."/>
            <person name="Du R."/>
            <person name="Wang X."/>
            <person name="Sun T."/>
            <person name="Guo L."/>
            <person name="Liang H."/>
            <person name="Lu P."/>
            <person name="Wu Y."/>
            <person name="Zhang Z."/>
            <person name="Ro D.K."/>
            <person name="Shang Y."/>
            <person name="Huang S."/>
            <person name="Yan J."/>
        </authorList>
    </citation>
    <scope>NUCLEOTIDE SEQUENCE [LARGE SCALE GENOMIC DNA]</scope>
    <source>
        <strain evidence="1">Ta-2019</strain>
    </source>
</reference>
<evidence type="ECO:0000313" key="1">
    <source>
        <dbReference type="EMBL" id="KAH9292866.1"/>
    </source>
</evidence>
<proteinExistence type="predicted"/>
<gene>
    <name evidence="1" type="ORF">KI387_041948</name>
</gene>
<protein>
    <submittedName>
        <fullName evidence="1">Uncharacterized protein</fullName>
    </submittedName>
</protein>
<comment type="caution">
    <text evidence="1">The sequence shown here is derived from an EMBL/GenBank/DDBJ whole genome shotgun (WGS) entry which is preliminary data.</text>
</comment>
<evidence type="ECO:0000313" key="2">
    <source>
        <dbReference type="Proteomes" id="UP000824469"/>
    </source>
</evidence>